<evidence type="ECO:0000256" key="1">
    <source>
        <dbReference type="SAM" id="MobiDB-lite"/>
    </source>
</evidence>
<reference evidence="2 3" key="1">
    <citation type="journal article" date="2018" name="Mol. Biol. Evol.">
        <title>Broad Genomic Sampling Reveals a Smut Pathogenic Ancestry of the Fungal Clade Ustilaginomycotina.</title>
        <authorList>
            <person name="Kijpornyongpan T."/>
            <person name="Mondo S.J."/>
            <person name="Barry K."/>
            <person name="Sandor L."/>
            <person name="Lee J."/>
            <person name="Lipzen A."/>
            <person name="Pangilinan J."/>
            <person name="LaButti K."/>
            <person name="Hainaut M."/>
            <person name="Henrissat B."/>
            <person name="Grigoriev I.V."/>
            <person name="Spatafora J.W."/>
            <person name="Aime M.C."/>
        </authorList>
    </citation>
    <scope>NUCLEOTIDE SEQUENCE [LARGE SCALE GENOMIC DNA]</scope>
    <source>
        <strain evidence="2 3">MCA 3645</strain>
    </source>
</reference>
<evidence type="ECO:0000313" key="3">
    <source>
        <dbReference type="Proteomes" id="UP000246740"/>
    </source>
</evidence>
<dbReference type="STRING" id="1882483.A0A317XII7"/>
<protein>
    <recommendedName>
        <fullName evidence="4">Retrotransposon gag domain-containing protein</fullName>
    </recommendedName>
</protein>
<dbReference type="InParanoid" id="A0A317XII7"/>
<gene>
    <name evidence="2" type="ORF">BCV70DRAFT_208708</name>
</gene>
<evidence type="ECO:0000313" key="2">
    <source>
        <dbReference type="EMBL" id="PWY97328.1"/>
    </source>
</evidence>
<proteinExistence type="predicted"/>
<evidence type="ECO:0008006" key="4">
    <source>
        <dbReference type="Google" id="ProtNLM"/>
    </source>
</evidence>
<feature type="compositionally biased region" description="Polar residues" evidence="1">
    <location>
        <begin position="1"/>
        <end position="13"/>
    </location>
</feature>
<organism evidence="2 3">
    <name type="scientific">Testicularia cyperi</name>
    <dbReference type="NCBI Taxonomy" id="1882483"/>
    <lineage>
        <taxon>Eukaryota</taxon>
        <taxon>Fungi</taxon>
        <taxon>Dikarya</taxon>
        <taxon>Basidiomycota</taxon>
        <taxon>Ustilaginomycotina</taxon>
        <taxon>Ustilaginomycetes</taxon>
        <taxon>Ustilaginales</taxon>
        <taxon>Anthracoideaceae</taxon>
        <taxon>Testicularia</taxon>
    </lineage>
</organism>
<name>A0A317XII7_9BASI</name>
<feature type="region of interest" description="Disordered" evidence="1">
    <location>
        <begin position="1"/>
        <end position="58"/>
    </location>
</feature>
<dbReference type="AlphaFoldDB" id="A0A317XII7"/>
<dbReference type="InterPro" id="IPR032567">
    <property type="entry name" value="RTL1-rel"/>
</dbReference>
<accession>A0A317XII7</accession>
<dbReference type="PANTHER" id="PTHR15503">
    <property type="entry name" value="LDOC1 RELATED"/>
    <property type="match status" value="1"/>
</dbReference>
<keyword evidence="3" id="KW-1185">Reference proteome</keyword>
<feature type="compositionally biased region" description="Polar residues" evidence="1">
    <location>
        <begin position="30"/>
        <end position="45"/>
    </location>
</feature>
<dbReference type="EMBL" id="KZ819211">
    <property type="protein sequence ID" value="PWY97328.1"/>
    <property type="molecule type" value="Genomic_DNA"/>
</dbReference>
<dbReference type="OrthoDB" id="3361360at2759"/>
<dbReference type="Proteomes" id="UP000246740">
    <property type="component" value="Unassembled WGS sequence"/>
</dbReference>
<sequence>MDTNSTQDLTSLSAGLPGVTGAVPVPQQDVLGSQDDSVNPQTTGVHHTAPAAMPTQPSATYPDVQSLMDTINRLQAQISQMQLAAAVPRHAEENTQAMESHGSVPINKPSVFSGSCANDAVKNWIMEVRDNIAFYTMRNRFASETEKILFAASYLTGDAKEAWTAERNRLERTWAETSDAGARLSLFQELNCDQFLMWIQTKFEDYNADKRQRREYDQCVQGNRTVNQYAVELAKLAERIYPIIPDSERLAKFQRGLSTTIKQALALVLLGWPQGS</sequence>
<dbReference type="PANTHER" id="PTHR15503:SF29">
    <property type="entry name" value="CCHC-TYPE DOMAIN-CONTAINING PROTEIN-RELATED"/>
    <property type="match status" value="1"/>
</dbReference>